<feature type="transmembrane region" description="Helical" evidence="7">
    <location>
        <begin position="145"/>
        <end position="169"/>
    </location>
</feature>
<evidence type="ECO:0000256" key="6">
    <source>
        <dbReference type="SAM" id="MobiDB-lite"/>
    </source>
</evidence>
<feature type="transmembrane region" description="Helical" evidence="7">
    <location>
        <begin position="12"/>
        <end position="35"/>
    </location>
</feature>
<dbReference type="InterPro" id="IPR036259">
    <property type="entry name" value="MFS_trans_sf"/>
</dbReference>
<feature type="transmembrane region" description="Helical" evidence="7">
    <location>
        <begin position="275"/>
        <end position="296"/>
    </location>
</feature>
<evidence type="ECO:0000313" key="10">
    <source>
        <dbReference type="Proteomes" id="UP000608071"/>
    </source>
</evidence>
<evidence type="ECO:0000313" key="9">
    <source>
        <dbReference type="EMBL" id="MBD7969698.1"/>
    </source>
</evidence>
<feature type="transmembrane region" description="Helical" evidence="7">
    <location>
        <begin position="366"/>
        <end position="391"/>
    </location>
</feature>
<proteinExistence type="predicted"/>
<dbReference type="PANTHER" id="PTHR23519">
    <property type="entry name" value="AUTOPHAGY-RELATED PROTEIN 22"/>
    <property type="match status" value="1"/>
</dbReference>
<feature type="transmembrane region" description="Helical" evidence="7">
    <location>
        <begin position="308"/>
        <end position="326"/>
    </location>
</feature>
<dbReference type="EMBL" id="JACSQL010000008">
    <property type="protein sequence ID" value="MBD7969698.1"/>
    <property type="molecule type" value="Genomic_DNA"/>
</dbReference>
<accession>A0ABR8T1R4</accession>
<evidence type="ECO:0000256" key="7">
    <source>
        <dbReference type="SAM" id="Phobius"/>
    </source>
</evidence>
<dbReference type="RefSeq" id="WP_191802040.1">
    <property type="nucleotide sequence ID" value="NZ_JACSQL010000008.1"/>
</dbReference>
<feature type="region of interest" description="Disordered" evidence="6">
    <location>
        <begin position="425"/>
        <end position="445"/>
    </location>
</feature>
<dbReference type="Gene3D" id="1.20.1250.20">
    <property type="entry name" value="MFS general substrate transporter like domains"/>
    <property type="match status" value="1"/>
</dbReference>
<evidence type="ECO:0000256" key="5">
    <source>
        <dbReference type="ARBA" id="ARBA00023136"/>
    </source>
</evidence>
<dbReference type="InterPro" id="IPR020846">
    <property type="entry name" value="MFS_dom"/>
</dbReference>
<dbReference type="PANTHER" id="PTHR23519:SF1">
    <property type="entry name" value="AUTOPHAGY-RELATED PROTEIN 22"/>
    <property type="match status" value="1"/>
</dbReference>
<evidence type="ECO:0000256" key="2">
    <source>
        <dbReference type="ARBA" id="ARBA00022448"/>
    </source>
</evidence>
<feature type="transmembrane region" description="Helical" evidence="7">
    <location>
        <begin position="397"/>
        <end position="414"/>
    </location>
</feature>
<reference evidence="9 10" key="1">
    <citation type="submission" date="2020-08" db="EMBL/GenBank/DDBJ databases">
        <title>A Genomic Blueprint of the Chicken Gut Microbiome.</title>
        <authorList>
            <person name="Gilroy R."/>
            <person name="Ravi A."/>
            <person name="Getino M."/>
            <person name="Pursley I."/>
            <person name="Horton D.L."/>
            <person name="Alikhan N.-F."/>
            <person name="Baker D."/>
            <person name="Gharbi K."/>
            <person name="Hall N."/>
            <person name="Watson M."/>
            <person name="Adriaenssens E.M."/>
            <person name="Foster-Nyarko E."/>
            <person name="Jarju S."/>
            <person name="Secka A."/>
            <person name="Antonio M."/>
            <person name="Oren A."/>
            <person name="Chaudhuri R."/>
            <person name="La Ragione R.M."/>
            <person name="Hildebrand F."/>
            <person name="Pallen M.J."/>
        </authorList>
    </citation>
    <scope>NUCLEOTIDE SEQUENCE [LARGE SCALE GENOMIC DNA]</scope>
    <source>
        <strain evidence="9 10">Sa2BVA9</strain>
    </source>
</reference>
<feature type="transmembrane region" description="Helical" evidence="7">
    <location>
        <begin position="47"/>
        <end position="67"/>
    </location>
</feature>
<name>A0ABR8T1R4_9BACL</name>
<keyword evidence="2" id="KW-0813">Transport</keyword>
<dbReference type="Proteomes" id="UP000608071">
    <property type="component" value="Unassembled WGS sequence"/>
</dbReference>
<dbReference type="Pfam" id="PF11700">
    <property type="entry name" value="ATG22"/>
    <property type="match status" value="1"/>
</dbReference>
<keyword evidence="10" id="KW-1185">Reference proteome</keyword>
<feature type="domain" description="Major facilitator superfamily (MFS) profile" evidence="8">
    <location>
        <begin position="1"/>
        <end position="420"/>
    </location>
</feature>
<keyword evidence="4 7" id="KW-1133">Transmembrane helix</keyword>
<organism evidence="9 10">
    <name type="scientific">Paenibacillus gallinarum</name>
    <dbReference type="NCBI Taxonomy" id="2762232"/>
    <lineage>
        <taxon>Bacteria</taxon>
        <taxon>Bacillati</taxon>
        <taxon>Bacillota</taxon>
        <taxon>Bacilli</taxon>
        <taxon>Bacillales</taxon>
        <taxon>Paenibacillaceae</taxon>
        <taxon>Paenibacillus</taxon>
    </lineage>
</organism>
<feature type="transmembrane region" description="Helical" evidence="7">
    <location>
        <begin position="246"/>
        <end position="269"/>
    </location>
</feature>
<dbReference type="PROSITE" id="PS50850">
    <property type="entry name" value="MFS"/>
    <property type="match status" value="1"/>
</dbReference>
<keyword evidence="3 7" id="KW-0812">Transmembrane</keyword>
<sequence length="445" mass="48033">MDQKRARAWAMYDWANSAFATTMIAAVLPVFYQTVAAADLEGAVATSYWAFSQTIAMILVAVLAPLLGAAADQGGRKGLFLLIAAIVGAVASALIGFTGRGDYVAVSVLFIIATLGFSGGNTFYDSMLRDIAPPDQRHALSARGYTYGYLGGGLLLLVHIVLIQGWASFGFTSQIQAMQIVFMTAGLWWLLFSIPLFRNVPLIEPKHTDSSQFSPKIGVLRTAKQSVKSVLRTLLHIKKYPELFKYLVAFWLFNDGISTIISMAAIYGAEIGIGATHLIAALLITQFVGVPFTFLFEKLPVKIGAKNALYLSLGFYVVIVIVGYFMNSPLHFYILAAMVGMVQGGSQSLARSIYSQLVPASKATEFFGFMSLSGKVSAALGPAVFGLTAAMTGTSRLAILSVLFFFLSGMWFLTKVDLPKGEREAIEDDDKSLPPDHNTPSGFTV</sequence>
<comment type="subcellular location">
    <subcellularLocation>
        <location evidence="1">Cell membrane</location>
        <topology evidence="1">Multi-pass membrane protein</topology>
    </subcellularLocation>
</comment>
<gene>
    <name evidence="9" type="ORF">H9647_16675</name>
</gene>
<evidence type="ECO:0000256" key="3">
    <source>
        <dbReference type="ARBA" id="ARBA00022692"/>
    </source>
</evidence>
<evidence type="ECO:0000256" key="1">
    <source>
        <dbReference type="ARBA" id="ARBA00004651"/>
    </source>
</evidence>
<keyword evidence="5 7" id="KW-0472">Membrane</keyword>
<dbReference type="InterPro" id="IPR050495">
    <property type="entry name" value="ATG22/LtaA_families"/>
</dbReference>
<protein>
    <submittedName>
        <fullName evidence="9">MFS transporter</fullName>
    </submittedName>
</protein>
<dbReference type="InterPro" id="IPR024671">
    <property type="entry name" value="Atg22-like"/>
</dbReference>
<evidence type="ECO:0000259" key="8">
    <source>
        <dbReference type="PROSITE" id="PS50850"/>
    </source>
</evidence>
<feature type="transmembrane region" description="Helical" evidence="7">
    <location>
        <begin position="103"/>
        <end position="124"/>
    </location>
</feature>
<evidence type="ECO:0000256" key="4">
    <source>
        <dbReference type="ARBA" id="ARBA00022989"/>
    </source>
</evidence>
<feature type="transmembrane region" description="Helical" evidence="7">
    <location>
        <begin position="79"/>
        <end position="97"/>
    </location>
</feature>
<feature type="transmembrane region" description="Helical" evidence="7">
    <location>
        <begin position="175"/>
        <end position="197"/>
    </location>
</feature>
<dbReference type="SUPFAM" id="SSF103473">
    <property type="entry name" value="MFS general substrate transporter"/>
    <property type="match status" value="1"/>
</dbReference>
<comment type="caution">
    <text evidence="9">The sequence shown here is derived from an EMBL/GenBank/DDBJ whole genome shotgun (WGS) entry which is preliminary data.</text>
</comment>